<name>A0A7W7RDY2_9ACTN</name>
<feature type="region of interest" description="Disordered" evidence="1">
    <location>
        <begin position="141"/>
        <end position="162"/>
    </location>
</feature>
<proteinExistence type="predicted"/>
<reference evidence="2 3" key="1">
    <citation type="submission" date="2020-08" db="EMBL/GenBank/DDBJ databases">
        <title>Sequencing the genomes of 1000 actinobacteria strains.</title>
        <authorList>
            <person name="Klenk H.-P."/>
        </authorList>
    </citation>
    <scope>NUCLEOTIDE SEQUENCE [LARGE SCALE GENOMIC DNA]</scope>
    <source>
        <strain evidence="2 3">DSM 102030</strain>
    </source>
</reference>
<accession>A0A7W7RDY2</accession>
<evidence type="ECO:0000313" key="2">
    <source>
        <dbReference type="EMBL" id="MBB4930190.1"/>
    </source>
</evidence>
<dbReference type="Proteomes" id="UP000523007">
    <property type="component" value="Unassembled WGS sequence"/>
</dbReference>
<protein>
    <recommendedName>
        <fullName evidence="4">Transposase</fullName>
    </recommendedName>
</protein>
<dbReference type="RefSeq" id="WP_312885147.1">
    <property type="nucleotide sequence ID" value="NZ_JACHJT010000001.1"/>
</dbReference>
<keyword evidence="3" id="KW-1185">Reference proteome</keyword>
<gene>
    <name evidence="2" type="ORF">F4561_001010</name>
</gene>
<dbReference type="AlphaFoldDB" id="A0A7W7RDY2"/>
<dbReference type="EMBL" id="JACHJT010000001">
    <property type="protein sequence ID" value="MBB4930190.1"/>
    <property type="molecule type" value="Genomic_DNA"/>
</dbReference>
<evidence type="ECO:0000256" key="1">
    <source>
        <dbReference type="SAM" id="MobiDB-lite"/>
    </source>
</evidence>
<evidence type="ECO:0008006" key="4">
    <source>
        <dbReference type="Google" id="ProtNLM"/>
    </source>
</evidence>
<sequence length="162" mass="17667">MQVVVPVKLQPPPEVASALRAELTGCNDGANYVSTVAFETGTMREYALRKLVYAELRERGIKSAAAQRLIKKTVDAYTTLRANIRAGNFGRPGAKRRSRAESKPIAFRADAAQAYDHRNMGWDIGAQTVAITTMSGRMKGYRLPAARNSSRPSRGTAKAKPT</sequence>
<evidence type="ECO:0000313" key="3">
    <source>
        <dbReference type="Proteomes" id="UP000523007"/>
    </source>
</evidence>
<organism evidence="2 3">
    <name type="scientific">Lipingzhangella halophila</name>
    <dbReference type="NCBI Taxonomy" id="1783352"/>
    <lineage>
        <taxon>Bacteria</taxon>
        <taxon>Bacillati</taxon>
        <taxon>Actinomycetota</taxon>
        <taxon>Actinomycetes</taxon>
        <taxon>Streptosporangiales</taxon>
        <taxon>Nocardiopsidaceae</taxon>
        <taxon>Lipingzhangella</taxon>
    </lineage>
</organism>
<comment type="caution">
    <text evidence="2">The sequence shown here is derived from an EMBL/GenBank/DDBJ whole genome shotgun (WGS) entry which is preliminary data.</text>
</comment>